<feature type="region of interest" description="Disordered" evidence="4">
    <location>
        <begin position="55"/>
        <end position="74"/>
    </location>
</feature>
<keyword evidence="2" id="KW-0547">Nucleotide-binding</keyword>
<evidence type="ECO:0000313" key="7">
    <source>
        <dbReference type="Proteomes" id="UP000649753"/>
    </source>
</evidence>
<evidence type="ECO:0000256" key="4">
    <source>
        <dbReference type="SAM" id="MobiDB-lite"/>
    </source>
</evidence>
<dbReference type="InterPro" id="IPR054472">
    <property type="entry name" value="WHD"/>
</dbReference>
<dbReference type="Pfam" id="PF00004">
    <property type="entry name" value="AAA"/>
    <property type="match status" value="1"/>
</dbReference>
<evidence type="ECO:0000259" key="5">
    <source>
        <dbReference type="SMART" id="SM00382"/>
    </source>
</evidence>
<keyword evidence="3" id="KW-0067">ATP-binding</keyword>
<dbReference type="Proteomes" id="UP000649753">
    <property type="component" value="Unassembled WGS sequence"/>
</dbReference>
<dbReference type="InterPro" id="IPR027417">
    <property type="entry name" value="P-loop_NTPase"/>
</dbReference>
<evidence type="ECO:0000313" key="6">
    <source>
        <dbReference type="EMBL" id="MBE1489302.1"/>
    </source>
</evidence>
<keyword evidence="7" id="KW-1185">Reference proteome</keyword>
<dbReference type="InterPro" id="IPR003593">
    <property type="entry name" value="AAA+_ATPase"/>
</dbReference>
<dbReference type="EMBL" id="JADBEB010000001">
    <property type="protein sequence ID" value="MBE1489302.1"/>
    <property type="molecule type" value="Genomic_DNA"/>
</dbReference>
<evidence type="ECO:0000256" key="3">
    <source>
        <dbReference type="ARBA" id="ARBA00022840"/>
    </source>
</evidence>
<proteinExistence type="inferred from homology"/>
<evidence type="ECO:0000256" key="2">
    <source>
        <dbReference type="ARBA" id="ARBA00022741"/>
    </source>
</evidence>
<dbReference type="AlphaFoldDB" id="A0A927QZP8"/>
<protein>
    <recommendedName>
        <fullName evidence="5">AAA+ ATPase domain-containing protein</fullName>
    </recommendedName>
</protein>
<dbReference type="SUPFAM" id="SSF52540">
    <property type="entry name" value="P-loop containing nucleoside triphosphate hydrolases"/>
    <property type="match status" value="1"/>
</dbReference>
<evidence type="ECO:0000256" key="1">
    <source>
        <dbReference type="ARBA" id="ARBA00006914"/>
    </source>
</evidence>
<gene>
    <name evidence="6" type="ORF">H4W31_004940</name>
</gene>
<name>A0A927QZP8_9ACTN</name>
<feature type="domain" description="AAA+ ATPase" evidence="5">
    <location>
        <begin position="500"/>
        <end position="628"/>
    </location>
</feature>
<dbReference type="GO" id="GO:0005524">
    <property type="term" value="F:ATP binding"/>
    <property type="evidence" value="ECO:0007669"/>
    <property type="project" value="UniProtKB-KW"/>
</dbReference>
<dbReference type="InterPro" id="IPR003959">
    <property type="entry name" value="ATPase_AAA_core"/>
</dbReference>
<organism evidence="6 7">
    <name type="scientific">Plantactinospora soyae</name>
    <dbReference type="NCBI Taxonomy" id="1544732"/>
    <lineage>
        <taxon>Bacteria</taxon>
        <taxon>Bacillati</taxon>
        <taxon>Actinomycetota</taxon>
        <taxon>Actinomycetes</taxon>
        <taxon>Micromonosporales</taxon>
        <taxon>Micromonosporaceae</taxon>
        <taxon>Plantactinospora</taxon>
    </lineage>
</organism>
<comment type="similarity">
    <text evidence="1">Belongs to the AAA ATPase family.</text>
</comment>
<dbReference type="PANTHER" id="PTHR23073">
    <property type="entry name" value="26S PROTEASOME REGULATORY SUBUNIT"/>
    <property type="match status" value="1"/>
</dbReference>
<dbReference type="SMART" id="SM00382">
    <property type="entry name" value="AAA"/>
    <property type="match status" value="1"/>
</dbReference>
<reference evidence="6" key="1">
    <citation type="submission" date="2020-10" db="EMBL/GenBank/DDBJ databases">
        <title>Sequencing the genomes of 1000 actinobacteria strains.</title>
        <authorList>
            <person name="Klenk H.-P."/>
        </authorList>
    </citation>
    <scope>NUCLEOTIDE SEQUENCE</scope>
    <source>
        <strain evidence="6">DSM 46832</strain>
    </source>
</reference>
<dbReference type="RefSeq" id="WP_192768792.1">
    <property type="nucleotide sequence ID" value="NZ_JADBEB010000001.1"/>
</dbReference>
<dbReference type="Pfam" id="PF22977">
    <property type="entry name" value="WHD"/>
    <property type="match status" value="1"/>
</dbReference>
<dbReference type="InterPro" id="IPR050221">
    <property type="entry name" value="26S_Proteasome_ATPase"/>
</dbReference>
<dbReference type="CDD" id="cd19481">
    <property type="entry name" value="RecA-like_protease"/>
    <property type="match status" value="1"/>
</dbReference>
<accession>A0A927QZP8</accession>
<comment type="caution">
    <text evidence="6">The sequence shown here is derived from an EMBL/GenBank/DDBJ whole genome shotgun (WGS) entry which is preliminary data.</text>
</comment>
<sequence length="726" mass="77579">MSGQPAAVHLLGRLGLVAARVRRLVADRRRDDPDPDDAFRGLYVSAADAERLAAPPAGTAGTAGPAGTAGTAGTAEPDLADAQALAVLEAAADRAATDGADLRLRRLAHDFGLTGLDLEFLLVALLPDVEARYERLYGYLNDDVSRRRATIGLALELCGIPASAITGRSRFAGSGPLVGGGLLLVEQPDQPYLSRSLRVPDRVAAHLLGDDTVDARLAEVAWPAEDGAAVQGDASARDELAGRLGSALRAGVRLGYLRERPGAAAADLAVAALVRAGRSVLRLDLDTLAADPAPGDLLAATVREARLRGAGLVAGPVQALDPAAQPTHARLLRRVADQPVPVLLTGTVEWDPHWSRQAPLLVTAAPLDEQGRARLWRTAGGARTADRPAGWTDGVDSARELAPYLLGPDQVRRAAQAADQLALFAGADRVDADHLRAGVRGQNAAGLARLARRIEPAVGWADLVLVDPILDQLRELALRVRYRDRVLGRWRMRPGGGRGRGVLALFAGDSGTGKTMSAEVIATDLGLDLYVVDLSTVVDKYVGQTEKNLERIFTEAADVNGLLLFDEADAIFGKRSEVKDAHDRYANLESAYLLQRMESFDGVAVLTTNLRANLDEAFTRRLDLIVDFAMPDVAQRRALWDRCLGTELPRDEDLDLDFCARSFELTGGSIRACVVTAAYLAAGAGRPVRMSDLVGAVQREYRKLGRLLLESEFGEHRPRGEPARVH</sequence>
<dbReference type="Gene3D" id="3.40.50.300">
    <property type="entry name" value="P-loop containing nucleotide triphosphate hydrolases"/>
    <property type="match status" value="1"/>
</dbReference>
<dbReference type="GO" id="GO:0016887">
    <property type="term" value="F:ATP hydrolysis activity"/>
    <property type="evidence" value="ECO:0007669"/>
    <property type="project" value="InterPro"/>
</dbReference>